<dbReference type="InterPro" id="IPR027417">
    <property type="entry name" value="P-loop_NTPase"/>
</dbReference>
<dbReference type="InterPro" id="IPR006259">
    <property type="entry name" value="Adenyl_kin_sub"/>
</dbReference>
<dbReference type="SUPFAM" id="SSF52540">
    <property type="entry name" value="P-loop containing nucleoside triphosphate hydrolases"/>
    <property type="match status" value="1"/>
</dbReference>
<dbReference type="PRINTS" id="PR00094">
    <property type="entry name" value="ADENYLTKNASE"/>
</dbReference>
<gene>
    <name evidence="4" type="ORF">MNBD_IGNAVI01-291</name>
</gene>
<dbReference type="GO" id="GO:0004017">
    <property type="term" value="F:AMP kinase activity"/>
    <property type="evidence" value="ECO:0007669"/>
    <property type="project" value="UniProtKB-EC"/>
</dbReference>
<dbReference type="NCBIfam" id="NF001381">
    <property type="entry name" value="PRK00279.1-3"/>
    <property type="match status" value="1"/>
</dbReference>
<protein>
    <submittedName>
        <fullName evidence="4">Adenylate kinase</fullName>
        <ecNumber evidence="4">2.7.4.3</ecNumber>
    </submittedName>
</protein>
<dbReference type="InterPro" id="IPR033690">
    <property type="entry name" value="Adenylat_kinase_CS"/>
</dbReference>
<dbReference type="EMBL" id="UOGD01000253">
    <property type="protein sequence ID" value="VAX23443.1"/>
    <property type="molecule type" value="Genomic_DNA"/>
</dbReference>
<dbReference type="InterPro" id="IPR000850">
    <property type="entry name" value="Adenylat/UMP-CMP_kin"/>
</dbReference>
<dbReference type="NCBIfam" id="TIGR01351">
    <property type="entry name" value="adk"/>
    <property type="match status" value="1"/>
</dbReference>
<keyword evidence="3 4" id="KW-0418">Kinase</keyword>
<reference evidence="4" key="1">
    <citation type="submission" date="2018-06" db="EMBL/GenBank/DDBJ databases">
        <authorList>
            <person name="Zhirakovskaya E."/>
        </authorList>
    </citation>
    <scope>NUCLEOTIDE SEQUENCE</scope>
</reference>
<dbReference type="Gene3D" id="3.40.50.300">
    <property type="entry name" value="P-loop containing nucleotide triphosphate hydrolases"/>
    <property type="match status" value="1"/>
</dbReference>
<dbReference type="PROSITE" id="PS00113">
    <property type="entry name" value="ADENYLATE_KINASE"/>
    <property type="match status" value="1"/>
</dbReference>
<sequence>MQIVIFGAPGAGKGTQAKILSKKFDIPHISTGDILRDSVKRGTPLGMKAKEIMDRGELVSDDLMGGLVKETLETFASNGHGFILDGFPRTVNQAEILLNIFNSLKIVNPYFIVLKVDDKEIISRLSSRRACSKCGAIVNLHDIEDPNVCPNCGAVGTLYKRKDDEENVIKNRLKIYRESTFPVLDFYKDKFKIIYVKGTDPIDVVTSNILSEIEE</sequence>
<dbReference type="PANTHER" id="PTHR23359">
    <property type="entry name" value="NUCLEOTIDE KINASE"/>
    <property type="match status" value="1"/>
</dbReference>
<proteinExistence type="inferred from homology"/>
<accession>A0A3B1CFD4</accession>
<dbReference type="EC" id="2.7.4.3" evidence="4"/>
<keyword evidence="1 4" id="KW-0808">Transferase</keyword>
<evidence type="ECO:0000256" key="2">
    <source>
        <dbReference type="ARBA" id="ARBA00022741"/>
    </source>
</evidence>
<dbReference type="CDD" id="cd01428">
    <property type="entry name" value="ADK"/>
    <property type="match status" value="1"/>
</dbReference>
<evidence type="ECO:0000256" key="3">
    <source>
        <dbReference type="ARBA" id="ARBA00022777"/>
    </source>
</evidence>
<name>A0A3B1CFD4_9ZZZZ</name>
<dbReference type="HAMAP" id="MF_00235">
    <property type="entry name" value="Adenylate_kinase_Adk"/>
    <property type="match status" value="1"/>
</dbReference>
<dbReference type="Pfam" id="PF00406">
    <property type="entry name" value="ADK"/>
    <property type="match status" value="1"/>
</dbReference>
<dbReference type="GO" id="GO:0005524">
    <property type="term" value="F:ATP binding"/>
    <property type="evidence" value="ECO:0007669"/>
    <property type="project" value="InterPro"/>
</dbReference>
<dbReference type="AlphaFoldDB" id="A0A3B1CFD4"/>
<evidence type="ECO:0000313" key="4">
    <source>
        <dbReference type="EMBL" id="VAX23443.1"/>
    </source>
</evidence>
<organism evidence="4">
    <name type="scientific">hydrothermal vent metagenome</name>
    <dbReference type="NCBI Taxonomy" id="652676"/>
    <lineage>
        <taxon>unclassified sequences</taxon>
        <taxon>metagenomes</taxon>
        <taxon>ecological metagenomes</taxon>
    </lineage>
</organism>
<keyword evidence="2" id="KW-0547">Nucleotide-binding</keyword>
<evidence type="ECO:0000256" key="1">
    <source>
        <dbReference type="ARBA" id="ARBA00022679"/>
    </source>
</evidence>